<accession>A0A8T0Q7F4</accession>
<sequence>MRGMQLVEDALGVLRVQGIGLWWLGWREFEGGVEFCPQPAMVIVAVRARVSGWRGQGGVVLGGTRGQEPRAPSETAMDIGLVKIPARGDLCRAGCRACWITVFGFCPKFYLFF</sequence>
<proteinExistence type="predicted"/>
<organism evidence="1 2">
    <name type="scientific">Panicum virgatum</name>
    <name type="common">Blackwell switchgrass</name>
    <dbReference type="NCBI Taxonomy" id="38727"/>
    <lineage>
        <taxon>Eukaryota</taxon>
        <taxon>Viridiplantae</taxon>
        <taxon>Streptophyta</taxon>
        <taxon>Embryophyta</taxon>
        <taxon>Tracheophyta</taxon>
        <taxon>Spermatophyta</taxon>
        <taxon>Magnoliopsida</taxon>
        <taxon>Liliopsida</taxon>
        <taxon>Poales</taxon>
        <taxon>Poaceae</taxon>
        <taxon>PACMAD clade</taxon>
        <taxon>Panicoideae</taxon>
        <taxon>Panicodae</taxon>
        <taxon>Paniceae</taxon>
        <taxon>Panicinae</taxon>
        <taxon>Panicum</taxon>
        <taxon>Panicum sect. Hiantes</taxon>
    </lineage>
</organism>
<dbReference type="EMBL" id="CM029050">
    <property type="protein sequence ID" value="KAG2569285.1"/>
    <property type="molecule type" value="Genomic_DNA"/>
</dbReference>
<name>A0A8T0Q7F4_PANVG</name>
<keyword evidence="2" id="KW-1185">Reference proteome</keyword>
<dbReference type="AlphaFoldDB" id="A0A8T0Q7F4"/>
<reference evidence="1" key="1">
    <citation type="submission" date="2020-05" db="EMBL/GenBank/DDBJ databases">
        <title>WGS assembly of Panicum virgatum.</title>
        <authorList>
            <person name="Lovell J.T."/>
            <person name="Jenkins J."/>
            <person name="Shu S."/>
            <person name="Juenger T.E."/>
            <person name="Schmutz J."/>
        </authorList>
    </citation>
    <scope>NUCLEOTIDE SEQUENCE</scope>
    <source>
        <strain evidence="1">AP13</strain>
    </source>
</reference>
<comment type="caution">
    <text evidence="1">The sequence shown here is derived from an EMBL/GenBank/DDBJ whole genome shotgun (WGS) entry which is preliminary data.</text>
</comment>
<dbReference type="Proteomes" id="UP000823388">
    <property type="component" value="Chromosome 7N"/>
</dbReference>
<protein>
    <submittedName>
        <fullName evidence="1">Uncharacterized protein</fullName>
    </submittedName>
</protein>
<gene>
    <name evidence="1" type="ORF">PVAP13_7NG379833</name>
</gene>
<evidence type="ECO:0000313" key="2">
    <source>
        <dbReference type="Proteomes" id="UP000823388"/>
    </source>
</evidence>
<evidence type="ECO:0000313" key="1">
    <source>
        <dbReference type="EMBL" id="KAG2569285.1"/>
    </source>
</evidence>